<name>A0ABT2CZ75_9BURK</name>
<evidence type="ECO:0000256" key="11">
    <source>
        <dbReference type="SAM" id="SignalP"/>
    </source>
</evidence>
<proteinExistence type="predicted"/>
<keyword evidence="3" id="KW-0813">Transport</keyword>
<keyword evidence="14" id="KW-1185">Reference proteome</keyword>
<dbReference type="InterPro" id="IPR023614">
    <property type="entry name" value="Porin_dom_sf"/>
</dbReference>
<keyword evidence="7" id="KW-0406">Ion transport</keyword>
<feature type="signal peptide" evidence="11">
    <location>
        <begin position="1"/>
        <end position="20"/>
    </location>
</feature>
<keyword evidence="5" id="KW-0812">Transmembrane</keyword>
<comment type="subunit">
    <text evidence="2">Homotrimer.</text>
</comment>
<evidence type="ECO:0000256" key="9">
    <source>
        <dbReference type="ARBA" id="ARBA00023136"/>
    </source>
</evidence>
<dbReference type="InterPro" id="IPR050298">
    <property type="entry name" value="Gram-neg_bact_OMP"/>
</dbReference>
<keyword evidence="10" id="KW-0998">Cell outer membrane</keyword>
<keyword evidence="4" id="KW-1134">Transmembrane beta strand</keyword>
<feature type="domain" description="Porin" evidence="12">
    <location>
        <begin position="9"/>
        <end position="328"/>
    </location>
</feature>
<sequence length="350" mass="36880">MKKTVLTLMLAAALPATALAQSSVTVYGSIDAGLREQTKVDAAGNSQLTMGTGNYYSNRLGFRGIEKLDNGLNVHFQLESGFNSKTGALDNTNNVLFNRTAEVGIGGAWGSIDMGHQYTIGFRTEKFLDPFDHHYTGIVPLSSGAGTSLPADAKTAGLSASSNSGTRFNNDVQYTGTFGGLTVRGEYALGEVAGDANKGTARGVAFSYTGSTLLAAASYIHKETVAGLGNTAWVGGGGFKLHGVTVKAGMSRERQDTATSGIYQNETRFGGASYQLSKPVELTAAVYHSDYSSLAAKGERTLDIVGAIYAFSKRSNLYAEFDVNHYEGALVPSSKQSTQRGISVGLNHLF</sequence>
<organism evidence="13 14">
    <name type="scientific">Massilia terrae</name>
    <dbReference type="NCBI Taxonomy" id="1811224"/>
    <lineage>
        <taxon>Bacteria</taxon>
        <taxon>Pseudomonadati</taxon>
        <taxon>Pseudomonadota</taxon>
        <taxon>Betaproteobacteria</taxon>
        <taxon>Burkholderiales</taxon>
        <taxon>Oxalobacteraceae</taxon>
        <taxon>Telluria group</taxon>
        <taxon>Massilia</taxon>
    </lineage>
</organism>
<evidence type="ECO:0000256" key="6">
    <source>
        <dbReference type="ARBA" id="ARBA00022729"/>
    </source>
</evidence>
<dbReference type="Pfam" id="PF13609">
    <property type="entry name" value="Porin_4"/>
    <property type="match status" value="1"/>
</dbReference>
<dbReference type="Gene3D" id="2.40.160.10">
    <property type="entry name" value="Porin"/>
    <property type="match status" value="1"/>
</dbReference>
<dbReference type="InterPro" id="IPR033900">
    <property type="entry name" value="Gram_neg_porin_domain"/>
</dbReference>
<dbReference type="Proteomes" id="UP001204621">
    <property type="component" value="Unassembled WGS sequence"/>
</dbReference>
<dbReference type="PANTHER" id="PTHR34501:SF9">
    <property type="entry name" value="MAJOR OUTER MEMBRANE PROTEIN P.IA"/>
    <property type="match status" value="1"/>
</dbReference>
<keyword evidence="6 11" id="KW-0732">Signal</keyword>
<dbReference type="EMBL" id="JANUGU010000004">
    <property type="protein sequence ID" value="MCS0659110.1"/>
    <property type="molecule type" value="Genomic_DNA"/>
</dbReference>
<dbReference type="RefSeq" id="WP_258812298.1">
    <property type="nucleotide sequence ID" value="NZ_JANUGU010000004.1"/>
</dbReference>
<gene>
    <name evidence="13" type="ORF">NX778_13655</name>
</gene>
<comment type="subcellular location">
    <subcellularLocation>
        <location evidence="1">Cell outer membrane</location>
        <topology evidence="1">Multi-pass membrane protein</topology>
    </subcellularLocation>
</comment>
<dbReference type="CDD" id="cd00342">
    <property type="entry name" value="gram_neg_porins"/>
    <property type="match status" value="1"/>
</dbReference>
<accession>A0ABT2CZ75</accession>
<evidence type="ECO:0000313" key="13">
    <source>
        <dbReference type="EMBL" id="MCS0659110.1"/>
    </source>
</evidence>
<evidence type="ECO:0000259" key="12">
    <source>
        <dbReference type="Pfam" id="PF13609"/>
    </source>
</evidence>
<evidence type="ECO:0000256" key="1">
    <source>
        <dbReference type="ARBA" id="ARBA00004571"/>
    </source>
</evidence>
<evidence type="ECO:0000256" key="7">
    <source>
        <dbReference type="ARBA" id="ARBA00023065"/>
    </source>
</evidence>
<evidence type="ECO:0000256" key="8">
    <source>
        <dbReference type="ARBA" id="ARBA00023114"/>
    </source>
</evidence>
<comment type="caution">
    <text evidence="13">The sequence shown here is derived from an EMBL/GenBank/DDBJ whole genome shotgun (WGS) entry which is preliminary data.</text>
</comment>
<evidence type="ECO:0000313" key="14">
    <source>
        <dbReference type="Proteomes" id="UP001204621"/>
    </source>
</evidence>
<dbReference type="PANTHER" id="PTHR34501">
    <property type="entry name" value="PROTEIN YDDL-RELATED"/>
    <property type="match status" value="1"/>
</dbReference>
<reference evidence="13 14" key="1">
    <citation type="submission" date="2022-08" db="EMBL/GenBank/DDBJ databases">
        <title>Reclassification of Massilia species as members of the genera Telluria, Duganella, Pseudoduganella, Mokoshia gen. nov. and Zemynaea gen. nov. using orthogonal and non-orthogonal genome-based approaches.</title>
        <authorList>
            <person name="Bowman J.P."/>
        </authorList>
    </citation>
    <scope>NUCLEOTIDE SEQUENCE [LARGE SCALE GENOMIC DNA]</scope>
    <source>
        <strain evidence="13 14">JCM 31606</strain>
    </source>
</reference>
<feature type="chain" id="PRO_5045759855" evidence="11">
    <location>
        <begin position="21"/>
        <end position="350"/>
    </location>
</feature>
<keyword evidence="9" id="KW-0472">Membrane</keyword>
<evidence type="ECO:0000256" key="4">
    <source>
        <dbReference type="ARBA" id="ARBA00022452"/>
    </source>
</evidence>
<evidence type="ECO:0000256" key="5">
    <source>
        <dbReference type="ARBA" id="ARBA00022692"/>
    </source>
</evidence>
<keyword evidence="8" id="KW-0626">Porin</keyword>
<evidence type="ECO:0000256" key="3">
    <source>
        <dbReference type="ARBA" id="ARBA00022448"/>
    </source>
</evidence>
<evidence type="ECO:0000256" key="10">
    <source>
        <dbReference type="ARBA" id="ARBA00023237"/>
    </source>
</evidence>
<dbReference type="SUPFAM" id="SSF56935">
    <property type="entry name" value="Porins"/>
    <property type="match status" value="1"/>
</dbReference>
<protein>
    <submittedName>
        <fullName evidence="13">Porin</fullName>
    </submittedName>
</protein>
<evidence type="ECO:0000256" key="2">
    <source>
        <dbReference type="ARBA" id="ARBA00011233"/>
    </source>
</evidence>